<evidence type="ECO:0008006" key="4">
    <source>
        <dbReference type="Google" id="ProtNLM"/>
    </source>
</evidence>
<dbReference type="GO" id="GO:0003676">
    <property type="term" value="F:nucleic acid binding"/>
    <property type="evidence" value="ECO:0007669"/>
    <property type="project" value="InterPro"/>
</dbReference>
<evidence type="ECO:0000313" key="2">
    <source>
        <dbReference type="EMBL" id="KAK4810816.1"/>
    </source>
</evidence>
<dbReference type="AlphaFoldDB" id="A0AAN7NGB8"/>
<name>A0AAN7NGB8_MYCAM</name>
<comment type="caution">
    <text evidence="2">The sequence shown here is derived from an EMBL/GenBank/DDBJ whole genome shotgun (WGS) entry which is preliminary data.</text>
</comment>
<proteinExistence type="predicted"/>
<dbReference type="InterPro" id="IPR012337">
    <property type="entry name" value="RNaseH-like_sf"/>
</dbReference>
<feature type="compositionally biased region" description="Basic and acidic residues" evidence="1">
    <location>
        <begin position="148"/>
        <end position="168"/>
    </location>
</feature>
<accession>A0AAN7NGB8</accession>
<dbReference type="EMBL" id="JAUNZN010000018">
    <property type="protein sequence ID" value="KAK4810816.1"/>
    <property type="molecule type" value="Genomic_DNA"/>
</dbReference>
<sequence length="183" mass="20558">MDTIAQVIHECETCTAIKQAKRLKLLWYGGQVLCAYNGGSSHQMAGNIFCAHATAQNTILGLEKQVLWQHGTPERIVSDNGTHFRNDLIDTWAKEHGIEWRWAALGIAPPQVLRQDRVGQPLLNRLNRGKTAQGREKTKQKTKTKQKKGTERKDYRSHALAPSRKEGAPDEDPALTQRGRGQE</sequence>
<keyword evidence="3" id="KW-1185">Reference proteome</keyword>
<gene>
    <name evidence="2" type="ORF">QYF61_008788</name>
</gene>
<dbReference type="Proteomes" id="UP001333110">
    <property type="component" value="Unassembled WGS sequence"/>
</dbReference>
<dbReference type="InterPro" id="IPR036397">
    <property type="entry name" value="RNaseH_sf"/>
</dbReference>
<protein>
    <recommendedName>
        <fullName evidence="4">Integrase catalytic domain-containing protein</fullName>
    </recommendedName>
</protein>
<dbReference type="SUPFAM" id="SSF53098">
    <property type="entry name" value="Ribonuclease H-like"/>
    <property type="match status" value="1"/>
</dbReference>
<evidence type="ECO:0000313" key="3">
    <source>
        <dbReference type="Proteomes" id="UP001333110"/>
    </source>
</evidence>
<dbReference type="Gene3D" id="3.30.420.10">
    <property type="entry name" value="Ribonuclease H-like superfamily/Ribonuclease H"/>
    <property type="match status" value="1"/>
</dbReference>
<evidence type="ECO:0000256" key="1">
    <source>
        <dbReference type="SAM" id="MobiDB-lite"/>
    </source>
</evidence>
<reference evidence="2 3" key="1">
    <citation type="journal article" date="2023" name="J. Hered.">
        <title>Chromosome-level genome of the wood stork (Mycteria americana) provides insight into avian chromosome evolution.</title>
        <authorList>
            <person name="Flamio R. Jr."/>
            <person name="Ramstad K.M."/>
        </authorList>
    </citation>
    <scope>NUCLEOTIDE SEQUENCE [LARGE SCALE GENOMIC DNA]</scope>
    <source>
        <strain evidence="2">JAX WOST 10</strain>
    </source>
</reference>
<feature type="region of interest" description="Disordered" evidence="1">
    <location>
        <begin position="118"/>
        <end position="183"/>
    </location>
</feature>
<organism evidence="2 3">
    <name type="scientific">Mycteria americana</name>
    <name type="common">Wood stork</name>
    <dbReference type="NCBI Taxonomy" id="33587"/>
    <lineage>
        <taxon>Eukaryota</taxon>
        <taxon>Metazoa</taxon>
        <taxon>Chordata</taxon>
        <taxon>Craniata</taxon>
        <taxon>Vertebrata</taxon>
        <taxon>Euteleostomi</taxon>
        <taxon>Archelosauria</taxon>
        <taxon>Archosauria</taxon>
        <taxon>Dinosauria</taxon>
        <taxon>Saurischia</taxon>
        <taxon>Theropoda</taxon>
        <taxon>Coelurosauria</taxon>
        <taxon>Aves</taxon>
        <taxon>Neognathae</taxon>
        <taxon>Neoaves</taxon>
        <taxon>Aequornithes</taxon>
        <taxon>Ciconiiformes</taxon>
        <taxon>Ciconiidae</taxon>
        <taxon>Mycteria</taxon>
    </lineage>
</organism>